<keyword evidence="3" id="KW-1133">Transmembrane helix</keyword>
<dbReference type="PANTHER" id="PTHR43359">
    <property type="entry name" value="FORMATE HYDROGENLYASE SUBUNIT 4"/>
    <property type="match status" value="1"/>
</dbReference>
<gene>
    <name evidence="5" type="ORF">SAMN04244560_02089</name>
</gene>
<accession>A0A1G7T2L2</accession>
<dbReference type="InterPro" id="IPR001694">
    <property type="entry name" value="NADH_UbQ_OxRdtase_su1/FPO"/>
</dbReference>
<keyword evidence="4" id="KW-0472">Membrane</keyword>
<dbReference type="Pfam" id="PF00146">
    <property type="entry name" value="NADHdh"/>
    <property type="match status" value="1"/>
</dbReference>
<dbReference type="AlphaFoldDB" id="A0A1G7T2L2"/>
<proteinExistence type="predicted"/>
<reference evidence="5 6" key="1">
    <citation type="submission" date="2016-10" db="EMBL/GenBank/DDBJ databases">
        <authorList>
            <person name="de Groot N.N."/>
        </authorList>
    </citation>
    <scope>NUCLEOTIDE SEQUENCE [LARGE SCALE GENOMIC DNA]</scope>
    <source>
        <strain evidence="5 6">DSM 569</strain>
    </source>
</reference>
<evidence type="ECO:0000256" key="1">
    <source>
        <dbReference type="ARBA" id="ARBA00004141"/>
    </source>
</evidence>
<evidence type="ECO:0000256" key="2">
    <source>
        <dbReference type="ARBA" id="ARBA00022692"/>
    </source>
</evidence>
<evidence type="ECO:0000256" key="4">
    <source>
        <dbReference type="ARBA" id="ARBA00023136"/>
    </source>
</evidence>
<evidence type="ECO:0000256" key="3">
    <source>
        <dbReference type="ARBA" id="ARBA00022989"/>
    </source>
</evidence>
<evidence type="ECO:0000313" key="6">
    <source>
        <dbReference type="Proteomes" id="UP000183404"/>
    </source>
</evidence>
<comment type="subcellular location">
    <subcellularLocation>
        <location evidence="1">Membrane</location>
        <topology evidence="1">Multi-pass membrane protein</topology>
    </subcellularLocation>
</comment>
<name>A0A1G7T2L2_THETY</name>
<dbReference type="GO" id="GO:0005886">
    <property type="term" value="C:plasma membrane"/>
    <property type="evidence" value="ECO:0007669"/>
    <property type="project" value="TreeGrafter"/>
</dbReference>
<dbReference type="PANTHER" id="PTHR43359:SF1">
    <property type="entry name" value="FORMATE HYDROGENLYASE SUBUNIT 4-RELATED"/>
    <property type="match status" value="1"/>
</dbReference>
<dbReference type="InterPro" id="IPR052561">
    <property type="entry name" value="ComplexI_Subunit1"/>
</dbReference>
<dbReference type="EMBL" id="FNBS01000059">
    <property type="protein sequence ID" value="SDG29332.1"/>
    <property type="molecule type" value="Genomic_DNA"/>
</dbReference>
<sequence length="294" mass="31857">MIAAIRVFGYSLFAIFIGLLFMGIGRKIIARIQLRLGPPFYQAFLDVGKLFARKSITHNFVMDLGMIMSLAGLLSTMLFVPVAGHMAIKTSSNLILIIYLMAIGHLGMAMAASASGNPNATIGVSRALTMMLGYEIPFFTVMLGLIIFNGTSSLELIAQSQAGGILNWNMVKFPLGFLAAEIALQAIMGEKPFDAMVAPAEIASGPMVELGGKYLGLAFLTHAVSIFVETGIMVNLFMGGASNVFTFVLKQFEIYLITILIEAVFPRFRIEQAVKFLWTVPMSIAVVQLAIILL</sequence>
<dbReference type="RefSeq" id="WP_004399464.1">
    <property type="nucleotide sequence ID" value="NZ_FNBS01000059.1"/>
</dbReference>
<keyword evidence="2" id="KW-0812">Transmembrane</keyword>
<evidence type="ECO:0000313" key="5">
    <source>
        <dbReference type="EMBL" id="SDG29332.1"/>
    </source>
</evidence>
<dbReference type="Proteomes" id="UP000183404">
    <property type="component" value="Unassembled WGS sequence"/>
</dbReference>
<protein>
    <submittedName>
        <fullName evidence="5">NADH-quinone oxidoreductase subunit H</fullName>
    </submittedName>
</protein>
<organism evidence="5 6">
    <name type="scientific">Thermoanaerobacter thermohydrosulfuricus</name>
    <name type="common">Clostridium thermohydrosulfuricum</name>
    <dbReference type="NCBI Taxonomy" id="1516"/>
    <lineage>
        <taxon>Bacteria</taxon>
        <taxon>Bacillati</taxon>
        <taxon>Bacillota</taxon>
        <taxon>Clostridia</taxon>
        <taxon>Thermoanaerobacterales</taxon>
        <taxon>Thermoanaerobacteraceae</taxon>
        <taxon>Thermoanaerobacter</taxon>
    </lineage>
</organism>